<dbReference type="InterPro" id="IPR027417">
    <property type="entry name" value="P-loop_NTPase"/>
</dbReference>
<proteinExistence type="predicted"/>
<evidence type="ECO:0000313" key="2">
    <source>
        <dbReference type="Proteomes" id="UP000598146"/>
    </source>
</evidence>
<evidence type="ECO:0000313" key="1">
    <source>
        <dbReference type="EMBL" id="MBG0569007.1"/>
    </source>
</evidence>
<accession>A0A931G3L9</accession>
<name>A0A931G3L9_9ACTN</name>
<keyword evidence="2" id="KW-1185">Reference proteome</keyword>
<gene>
    <name evidence="1" type="ORF">I4J89_47115</name>
</gene>
<dbReference type="RefSeq" id="WP_196420774.1">
    <property type="nucleotide sequence ID" value="NZ_JADQTO010000050.1"/>
</dbReference>
<comment type="caution">
    <text evidence="1">The sequence shown here is derived from an EMBL/GenBank/DDBJ whole genome shotgun (WGS) entry which is preliminary data.</text>
</comment>
<organism evidence="1 2">
    <name type="scientific">Actinoplanes aureus</name>
    <dbReference type="NCBI Taxonomy" id="2792083"/>
    <lineage>
        <taxon>Bacteria</taxon>
        <taxon>Bacillati</taxon>
        <taxon>Actinomycetota</taxon>
        <taxon>Actinomycetes</taxon>
        <taxon>Micromonosporales</taxon>
        <taxon>Micromonosporaceae</taxon>
        <taxon>Actinoplanes</taxon>
    </lineage>
</organism>
<protein>
    <recommendedName>
        <fullName evidence="3">MinD-like ATPase involved in chromosome partitioning or flagellar assembly</fullName>
    </recommendedName>
</protein>
<dbReference type="EMBL" id="JADQTO010000050">
    <property type="protein sequence ID" value="MBG0569007.1"/>
    <property type="molecule type" value="Genomic_DNA"/>
</dbReference>
<dbReference type="Gene3D" id="3.40.50.300">
    <property type="entry name" value="P-loop containing nucleotide triphosphate hydrolases"/>
    <property type="match status" value="1"/>
</dbReference>
<dbReference type="SUPFAM" id="SSF52540">
    <property type="entry name" value="P-loop containing nucleoside triphosphate hydrolases"/>
    <property type="match status" value="1"/>
</dbReference>
<sequence>MLIAVCSVKGAPGVTTLGLGLAALWPEEGAVLLECDPEGGDLAARFGHHPEPGLTSLAAASRPGSGPVSFDDHTQSVSVGARVVLAPPGDAAAAAVQTLVYSGAEVLRRTADVRAVIVDLGRLTRGSAGVRLAAAADHVLVVAGGHLADALQVQARLEWLRPELSGRLWLVRAGDDGYGAAELSRALGVPVLGESPPSRLVGGALAGRLQVPNWRRLRLARAMRDMAITLTTAQPASILPDAAVDRLVPVEVRS</sequence>
<dbReference type="Proteomes" id="UP000598146">
    <property type="component" value="Unassembled WGS sequence"/>
</dbReference>
<dbReference type="AlphaFoldDB" id="A0A931G3L9"/>
<evidence type="ECO:0008006" key="3">
    <source>
        <dbReference type="Google" id="ProtNLM"/>
    </source>
</evidence>
<reference evidence="1" key="1">
    <citation type="submission" date="2020-11" db="EMBL/GenBank/DDBJ databases">
        <title>Isolation and identification of active actinomycetes.</title>
        <authorList>
            <person name="Sun X."/>
        </authorList>
    </citation>
    <scope>NUCLEOTIDE SEQUENCE</scope>
    <source>
        <strain evidence="1">NEAU-A11</strain>
    </source>
</reference>